<evidence type="ECO:0000256" key="1">
    <source>
        <dbReference type="SAM" id="MobiDB-lite"/>
    </source>
</evidence>
<evidence type="ECO:0000313" key="3">
    <source>
        <dbReference type="Proteomes" id="UP000006514"/>
    </source>
</evidence>
<name>J0WUK6_AURST</name>
<feature type="compositionally biased region" description="Polar residues" evidence="1">
    <location>
        <begin position="184"/>
        <end position="193"/>
    </location>
</feature>
<accession>J0WUK6</accession>
<proteinExistence type="predicted"/>
<dbReference type="EMBL" id="JH687837">
    <property type="protein sequence ID" value="EJD37626.1"/>
    <property type="molecule type" value="Genomic_DNA"/>
</dbReference>
<feature type="compositionally biased region" description="Acidic residues" evidence="1">
    <location>
        <begin position="76"/>
        <end position="86"/>
    </location>
</feature>
<dbReference type="InParanoid" id="J0WUK6"/>
<gene>
    <name evidence="2" type="ORF">AURDEDRAFT_129338</name>
</gene>
<organism evidence="2 3">
    <name type="scientific">Auricularia subglabra (strain TFB-10046 / SS5)</name>
    <name type="common">White-rot fungus</name>
    <name type="synonym">Auricularia delicata (strain TFB10046)</name>
    <dbReference type="NCBI Taxonomy" id="717982"/>
    <lineage>
        <taxon>Eukaryota</taxon>
        <taxon>Fungi</taxon>
        <taxon>Dikarya</taxon>
        <taxon>Basidiomycota</taxon>
        <taxon>Agaricomycotina</taxon>
        <taxon>Agaricomycetes</taxon>
        <taxon>Auriculariales</taxon>
        <taxon>Auriculariaceae</taxon>
        <taxon>Auricularia</taxon>
    </lineage>
</organism>
<dbReference type="AlphaFoldDB" id="J0WUK6"/>
<sequence>MNVLRAPRPASPVCTIVSPAWNRAPTVRGILKLQRRTSSSGSIPKAKSRSKKRVQFIEEPSVRVFDPADSPSGASSEEDDDDDDDYQPPRPVIARRRTGPANWAAQVRCTEDDDIVELKGKYPIIVPRANVEAAAARSATGDLFRRPAMKGGLKIDTGVAVRSPTKFGVVMPKEPDAHEPQPSALHSRSTVSVGTEPLKMMRSRSRQEEEDAIARLVRSTTFLRHHLEGPIQLRVDYAIEDLEIDEMEPESMKELADAVKLELEQHSAAKPPRCHLVEEHIEFLKTLRKYILEKCEA</sequence>
<reference evidence="3" key="1">
    <citation type="journal article" date="2012" name="Science">
        <title>The Paleozoic origin of enzymatic lignin decomposition reconstructed from 31 fungal genomes.</title>
        <authorList>
            <person name="Floudas D."/>
            <person name="Binder M."/>
            <person name="Riley R."/>
            <person name="Barry K."/>
            <person name="Blanchette R.A."/>
            <person name="Henrissat B."/>
            <person name="Martinez A.T."/>
            <person name="Otillar R."/>
            <person name="Spatafora J.W."/>
            <person name="Yadav J.S."/>
            <person name="Aerts A."/>
            <person name="Benoit I."/>
            <person name="Boyd A."/>
            <person name="Carlson A."/>
            <person name="Copeland A."/>
            <person name="Coutinho P.M."/>
            <person name="de Vries R.P."/>
            <person name="Ferreira P."/>
            <person name="Findley K."/>
            <person name="Foster B."/>
            <person name="Gaskell J."/>
            <person name="Glotzer D."/>
            <person name="Gorecki P."/>
            <person name="Heitman J."/>
            <person name="Hesse C."/>
            <person name="Hori C."/>
            <person name="Igarashi K."/>
            <person name="Jurgens J.A."/>
            <person name="Kallen N."/>
            <person name="Kersten P."/>
            <person name="Kohler A."/>
            <person name="Kuees U."/>
            <person name="Kumar T.K.A."/>
            <person name="Kuo A."/>
            <person name="LaButti K."/>
            <person name="Larrondo L.F."/>
            <person name="Lindquist E."/>
            <person name="Ling A."/>
            <person name="Lombard V."/>
            <person name="Lucas S."/>
            <person name="Lundell T."/>
            <person name="Martin R."/>
            <person name="McLaughlin D.J."/>
            <person name="Morgenstern I."/>
            <person name="Morin E."/>
            <person name="Murat C."/>
            <person name="Nagy L.G."/>
            <person name="Nolan M."/>
            <person name="Ohm R.A."/>
            <person name="Patyshakuliyeva A."/>
            <person name="Rokas A."/>
            <person name="Ruiz-Duenas F.J."/>
            <person name="Sabat G."/>
            <person name="Salamov A."/>
            <person name="Samejima M."/>
            <person name="Schmutz J."/>
            <person name="Slot J.C."/>
            <person name="St John F."/>
            <person name="Stenlid J."/>
            <person name="Sun H."/>
            <person name="Sun S."/>
            <person name="Syed K."/>
            <person name="Tsang A."/>
            <person name="Wiebenga A."/>
            <person name="Young D."/>
            <person name="Pisabarro A."/>
            <person name="Eastwood D.C."/>
            <person name="Martin F."/>
            <person name="Cullen D."/>
            <person name="Grigoriev I.V."/>
            <person name="Hibbett D.S."/>
        </authorList>
    </citation>
    <scope>NUCLEOTIDE SEQUENCE [LARGE SCALE GENOMIC DNA]</scope>
    <source>
        <strain evidence="3">TFB10046</strain>
    </source>
</reference>
<dbReference type="KEGG" id="adl:AURDEDRAFT_129338"/>
<keyword evidence="3" id="KW-1185">Reference proteome</keyword>
<protein>
    <submittedName>
        <fullName evidence="2">Uncharacterized protein</fullName>
    </submittedName>
</protein>
<dbReference type="Proteomes" id="UP000006514">
    <property type="component" value="Unassembled WGS sequence"/>
</dbReference>
<evidence type="ECO:0000313" key="2">
    <source>
        <dbReference type="EMBL" id="EJD37626.1"/>
    </source>
</evidence>
<feature type="region of interest" description="Disordered" evidence="1">
    <location>
        <begin position="174"/>
        <end position="207"/>
    </location>
</feature>
<feature type="region of interest" description="Disordered" evidence="1">
    <location>
        <begin position="35"/>
        <end position="100"/>
    </location>
</feature>